<evidence type="ECO:0000313" key="3">
    <source>
        <dbReference type="Proteomes" id="UP001500221"/>
    </source>
</evidence>
<evidence type="ECO:0000259" key="1">
    <source>
        <dbReference type="Pfam" id="PF12802"/>
    </source>
</evidence>
<sequence>MVSVKGERDDEPHVADLLGALFADVGAAFAGEEWRGLRLSHLRLLQAVPRDGTSVTDLAARLGMTKQGCGQLVAPLVASGHLTSEPHPDDARVRVVRRTRLGDQRARAVTRGLARLEDRWRERVGERRYATFRGVLVELAAASDEPAPE</sequence>
<name>A0ABP9PUH6_9ACTN</name>
<feature type="domain" description="HTH marR-type" evidence="1">
    <location>
        <begin position="36"/>
        <end position="92"/>
    </location>
</feature>
<dbReference type="InterPro" id="IPR036390">
    <property type="entry name" value="WH_DNA-bd_sf"/>
</dbReference>
<keyword evidence="3" id="KW-1185">Reference proteome</keyword>
<dbReference type="InterPro" id="IPR039422">
    <property type="entry name" value="MarR/SlyA-like"/>
</dbReference>
<dbReference type="InterPro" id="IPR000835">
    <property type="entry name" value="HTH_MarR-typ"/>
</dbReference>
<organism evidence="2 3">
    <name type="scientific">Nocardioides marinquilinus</name>
    <dbReference type="NCBI Taxonomy" id="1210400"/>
    <lineage>
        <taxon>Bacteria</taxon>
        <taxon>Bacillati</taxon>
        <taxon>Actinomycetota</taxon>
        <taxon>Actinomycetes</taxon>
        <taxon>Propionibacteriales</taxon>
        <taxon>Nocardioidaceae</taxon>
        <taxon>Nocardioides</taxon>
    </lineage>
</organism>
<accession>A0ABP9PUH6</accession>
<gene>
    <name evidence="2" type="ORF">GCM10023340_32460</name>
</gene>
<dbReference type="PANTHER" id="PTHR33164">
    <property type="entry name" value="TRANSCRIPTIONAL REGULATOR, MARR FAMILY"/>
    <property type="match status" value="1"/>
</dbReference>
<dbReference type="Gene3D" id="1.10.10.10">
    <property type="entry name" value="Winged helix-like DNA-binding domain superfamily/Winged helix DNA-binding domain"/>
    <property type="match status" value="1"/>
</dbReference>
<dbReference type="RefSeq" id="WP_345460844.1">
    <property type="nucleotide sequence ID" value="NZ_BAABKG010000004.1"/>
</dbReference>
<dbReference type="SUPFAM" id="SSF46785">
    <property type="entry name" value="Winged helix' DNA-binding domain"/>
    <property type="match status" value="1"/>
</dbReference>
<reference evidence="3" key="1">
    <citation type="journal article" date="2019" name="Int. J. Syst. Evol. Microbiol.">
        <title>The Global Catalogue of Microorganisms (GCM) 10K type strain sequencing project: providing services to taxonomists for standard genome sequencing and annotation.</title>
        <authorList>
            <consortium name="The Broad Institute Genomics Platform"/>
            <consortium name="The Broad Institute Genome Sequencing Center for Infectious Disease"/>
            <person name="Wu L."/>
            <person name="Ma J."/>
        </authorList>
    </citation>
    <scope>NUCLEOTIDE SEQUENCE [LARGE SCALE GENOMIC DNA]</scope>
    <source>
        <strain evidence="3">JCM 18459</strain>
    </source>
</reference>
<dbReference type="InterPro" id="IPR036388">
    <property type="entry name" value="WH-like_DNA-bd_sf"/>
</dbReference>
<dbReference type="PANTHER" id="PTHR33164:SF43">
    <property type="entry name" value="HTH-TYPE TRANSCRIPTIONAL REPRESSOR YETL"/>
    <property type="match status" value="1"/>
</dbReference>
<dbReference type="EMBL" id="BAABKG010000004">
    <property type="protein sequence ID" value="GAA5152328.1"/>
    <property type="molecule type" value="Genomic_DNA"/>
</dbReference>
<protein>
    <recommendedName>
        <fullName evidence="1">HTH marR-type domain-containing protein</fullName>
    </recommendedName>
</protein>
<dbReference type="Pfam" id="PF12802">
    <property type="entry name" value="MarR_2"/>
    <property type="match status" value="1"/>
</dbReference>
<comment type="caution">
    <text evidence="2">The sequence shown here is derived from an EMBL/GenBank/DDBJ whole genome shotgun (WGS) entry which is preliminary data.</text>
</comment>
<evidence type="ECO:0000313" key="2">
    <source>
        <dbReference type="EMBL" id="GAA5152328.1"/>
    </source>
</evidence>
<dbReference type="Proteomes" id="UP001500221">
    <property type="component" value="Unassembled WGS sequence"/>
</dbReference>
<proteinExistence type="predicted"/>